<sequence length="232" mass="24958">MIGVIQDSPTGSGISTLIGWSSGRLGVDKRNTVIVRGNFISEVDASLASASACELWFLEIRMSSQRMNLDIRLLTSLSWCVLFQALAFSVGNGRGVFGVPLSTGYRGPGSGPLCFFFSVFCLAYEPPFPPASLSRELPFPIKFQPVKPAAVEFQPSRSRRRVPAAAFQPSSRGAPASSLVRRSSSSLQQRRPASSVQPPSRLVPASPTPSSSFRRPASLPSRLVPASPDLEF</sequence>
<proteinExistence type="predicted"/>
<evidence type="ECO:0000313" key="3">
    <source>
        <dbReference type="Proteomes" id="UP001168877"/>
    </source>
</evidence>
<organism evidence="2 3">
    <name type="scientific">Acer saccharum</name>
    <name type="common">Sugar maple</name>
    <dbReference type="NCBI Taxonomy" id="4024"/>
    <lineage>
        <taxon>Eukaryota</taxon>
        <taxon>Viridiplantae</taxon>
        <taxon>Streptophyta</taxon>
        <taxon>Embryophyta</taxon>
        <taxon>Tracheophyta</taxon>
        <taxon>Spermatophyta</taxon>
        <taxon>Magnoliopsida</taxon>
        <taxon>eudicotyledons</taxon>
        <taxon>Gunneridae</taxon>
        <taxon>Pentapetalae</taxon>
        <taxon>rosids</taxon>
        <taxon>malvids</taxon>
        <taxon>Sapindales</taxon>
        <taxon>Sapindaceae</taxon>
        <taxon>Hippocastanoideae</taxon>
        <taxon>Acereae</taxon>
        <taxon>Acer</taxon>
    </lineage>
</organism>
<evidence type="ECO:0000313" key="2">
    <source>
        <dbReference type="EMBL" id="KAK0573577.1"/>
    </source>
</evidence>
<gene>
    <name evidence="2" type="ORF">LWI29_010133</name>
</gene>
<accession>A0AA39RHD2</accession>
<feature type="region of interest" description="Disordered" evidence="1">
    <location>
        <begin position="152"/>
        <end position="232"/>
    </location>
</feature>
<feature type="compositionally biased region" description="Low complexity" evidence="1">
    <location>
        <begin position="175"/>
        <end position="195"/>
    </location>
</feature>
<dbReference type="Proteomes" id="UP001168877">
    <property type="component" value="Unassembled WGS sequence"/>
</dbReference>
<dbReference type="AlphaFoldDB" id="A0AA39RHD2"/>
<reference evidence="2" key="1">
    <citation type="journal article" date="2022" name="Plant J.">
        <title>Strategies of tolerance reflected in two North American maple genomes.</title>
        <authorList>
            <person name="McEvoy S.L."/>
            <person name="Sezen U.U."/>
            <person name="Trouern-Trend A."/>
            <person name="McMahon S.M."/>
            <person name="Schaberg P.G."/>
            <person name="Yang J."/>
            <person name="Wegrzyn J.L."/>
            <person name="Swenson N.G."/>
        </authorList>
    </citation>
    <scope>NUCLEOTIDE SEQUENCE</scope>
    <source>
        <strain evidence="2">NS2018</strain>
    </source>
</reference>
<comment type="caution">
    <text evidence="2">The sequence shown here is derived from an EMBL/GenBank/DDBJ whole genome shotgun (WGS) entry which is preliminary data.</text>
</comment>
<evidence type="ECO:0000256" key="1">
    <source>
        <dbReference type="SAM" id="MobiDB-lite"/>
    </source>
</evidence>
<reference evidence="2" key="2">
    <citation type="submission" date="2023-06" db="EMBL/GenBank/DDBJ databases">
        <authorList>
            <person name="Swenson N.G."/>
            <person name="Wegrzyn J.L."/>
            <person name="Mcevoy S.L."/>
        </authorList>
    </citation>
    <scope>NUCLEOTIDE SEQUENCE</scope>
    <source>
        <strain evidence="2">NS2018</strain>
        <tissue evidence="2">Leaf</tissue>
    </source>
</reference>
<name>A0AA39RHD2_ACESA</name>
<dbReference type="EMBL" id="JAUESC010000387">
    <property type="protein sequence ID" value="KAK0573577.1"/>
    <property type="molecule type" value="Genomic_DNA"/>
</dbReference>
<keyword evidence="3" id="KW-1185">Reference proteome</keyword>
<protein>
    <submittedName>
        <fullName evidence="2">Uncharacterized protein</fullName>
    </submittedName>
</protein>